<organism evidence="1 2">
    <name type="scientific">Halalkalibacter oceani</name>
    <dbReference type="NCBI Taxonomy" id="1653776"/>
    <lineage>
        <taxon>Bacteria</taxon>
        <taxon>Bacillati</taxon>
        <taxon>Bacillota</taxon>
        <taxon>Bacilli</taxon>
        <taxon>Bacillales</taxon>
        <taxon>Bacillaceae</taxon>
        <taxon>Halalkalibacter</taxon>
    </lineage>
</organism>
<sequence>MKKKAVVAGRRLEGKHLDRLQTIMKEAFKSALKIDELVMKPAFVEEEKSSALKEASIMVVMISEPEETYRR</sequence>
<proteinExistence type="predicted"/>
<name>A0A9X2INF0_9BACI</name>
<dbReference type="Proteomes" id="UP001139179">
    <property type="component" value="Unassembled WGS sequence"/>
</dbReference>
<evidence type="ECO:0000313" key="1">
    <source>
        <dbReference type="EMBL" id="MCM3713721.1"/>
    </source>
</evidence>
<keyword evidence="2" id="KW-1185">Reference proteome</keyword>
<dbReference type="RefSeq" id="WP_251222514.1">
    <property type="nucleotide sequence ID" value="NZ_JAMBOL010000003.1"/>
</dbReference>
<gene>
    <name evidence="1" type="ORF">M3202_06455</name>
</gene>
<comment type="caution">
    <text evidence="1">The sequence shown here is derived from an EMBL/GenBank/DDBJ whole genome shotgun (WGS) entry which is preliminary data.</text>
</comment>
<evidence type="ECO:0000313" key="2">
    <source>
        <dbReference type="Proteomes" id="UP001139179"/>
    </source>
</evidence>
<reference evidence="1" key="1">
    <citation type="submission" date="2022-05" db="EMBL/GenBank/DDBJ databases">
        <title>Comparative Genomics of Spacecraft Associated Microbes.</title>
        <authorList>
            <person name="Tran M.T."/>
            <person name="Wright A."/>
            <person name="Seuylemezian A."/>
            <person name="Eisen J."/>
            <person name="Coil D."/>
        </authorList>
    </citation>
    <scope>NUCLEOTIDE SEQUENCE</scope>
    <source>
        <strain evidence="1">214.1.1</strain>
    </source>
</reference>
<accession>A0A9X2INF0</accession>
<protein>
    <submittedName>
        <fullName evidence="1">Uncharacterized protein</fullName>
    </submittedName>
</protein>
<dbReference type="EMBL" id="JAMBOL010000003">
    <property type="protein sequence ID" value="MCM3713721.1"/>
    <property type="molecule type" value="Genomic_DNA"/>
</dbReference>
<dbReference type="AlphaFoldDB" id="A0A9X2INF0"/>